<keyword evidence="2" id="KW-1185">Reference proteome</keyword>
<dbReference type="Proteomes" id="UP000296049">
    <property type="component" value="Unassembled WGS sequence"/>
</dbReference>
<dbReference type="EMBL" id="KB742690">
    <property type="protein sequence ID" value="EOB05430.1"/>
    <property type="molecule type" value="Genomic_DNA"/>
</dbReference>
<gene>
    <name evidence="1" type="ORF">Anapl_04587</name>
</gene>
<sequence>MLLCAIFFKQEQPQRAIRKDCRGSAISPLHAQIVIGARSGQQSGAGRRAAQQKPVRFQFGTSVFYAVQPSLFDVISHHLCF</sequence>
<reference evidence="2" key="1">
    <citation type="journal article" date="2013" name="Nat. Genet.">
        <title>The duck genome and transcriptome provide insight into an avian influenza virus reservoir species.</title>
        <authorList>
            <person name="Huang Y."/>
            <person name="Li Y."/>
            <person name="Burt D.W."/>
            <person name="Chen H."/>
            <person name="Zhang Y."/>
            <person name="Qian W."/>
            <person name="Kim H."/>
            <person name="Gan S."/>
            <person name="Zhao Y."/>
            <person name="Li J."/>
            <person name="Yi K."/>
            <person name="Feng H."/>
            <person name="Zhu P."/>
            <person name="Li B."/>
            <person name="Liu Q."/>
            <person name="Fairley S."/>
            <person name="Magor K.E."/>
            <person name="Du Z."/>
            <person name="Hu X."/>
            <person name="Goodman L."/>
            <person name="Tafer H."/>
            <person name="Vignal A."/>
            <person name="Lee T."/>
            <person name="Kim K.W."/>
            <person name="Sheng Z."/>
            <person name="An Y."/>
            <person name="Searle S."/>
            <person name="Herrero J."/>
            <person name="Groenen M.A."/>
            <person name="Crooijmans R.P."/>
            <person name="Faraut T."/>
            <person name="Cai Q."/>
            <person name="Webster R.G."/>
            <person name="Aldridge J.R."/>
            <person name="Warren W.C."/>
            <person name="Bartschat S."/>
            <person name="Kehr S."/>
            <person name="Marz M."/>
            <person name="Stadler P.F."/>
            <person name="Smith J."/>
            <person name="Kraus R.H."/>
            <person name="Zhao Y."/>
            <person name="Ren L."/>
            <person name="Fei J."/>
            <person name="Morisson M."/>
            <person name="Kaiser P."/>
            <person name="Griffin D.K."/>
            <person name="Rao M."/>
            <person name="Pitel F."/>
            <person name="Wang J."/>
            <person name="Li N."/>
        </authorList>
    </citation>
    <scope>NUCLEOTIDE SEQUENCE [LARGE SCALE GENOMIC DNA]</scope>
</reference>
<evidence type="ECO:0000313" key="1">
    <source>
        <dbReference type="EMBL" id="EOB05430.1"/>
    </source>
</evidence>
<dbReference type="AlphaFoldDB" id="R0LUJ6"/>
<evidence type="ECO:0000313" key="2">
    <source>
        <dbReference type="Proteomes" id="UP000296049"/>
    </source>
</evidence>
<proteinExistence type="predicted"/>
<protein>
    <submittedName>
        <fullName evidence="1">Uncharacterized protein</fullName>
    </submittedName>
</protein>
<accession>R0LUJ6</accession>
<name>R0LUJ6_ANAPL</name>
<organism evidence="1 2">
    <name type="scientific">Anas platyrhynchos</name>
    <name type="common">Mallard</name>
    <name type="synonym">Anas boschas</name>
    <dbReference type="NCBI Taxonomy" id="8839"/>
    <lineage>
        <taxon>Eukaryota</taxon>
        <taxon>Metazoa</taxon>
        <taxon>Chordata</taxon>
        <taxon>Craniata</taxon>
        <taxon>Vertebrata</taxon>
        <taxon>Euteleostomi</taxon>
        <taxon>Archelosauria</taxon>
        <taxon>Archosauria</taxon>
        <taxon>Dinosauria</taxon>
        <taxon>Saurischia</taxon>
        <taxon>Theropoda</taxon>
        <taxon>Coelurosauria</taxon>
        <taxon>Aves</taxon>
        <taxon>Neognathae</taxon>
        <taxon>Galloanserae</taxon>
        <taxon>Anseriformes</taxon>
        <taxon>Anatidae</taxon>
        <taxon>Anatinae</taxon>
        <taxon>Anas</taxon>
    </lineage>
</organism>